<evidence type="ECO:0000313" key="4">
    <source>
        <dbReference type="EMBL" id="PKW18402.1"/>
    </source>
</evidence>
<reference evidence="4" key="1">
    <citation type="submission" date="2017-12" db="EMBL/GenBank/DDBJ databases">
        <title>Sequencing the genomes of 1000 Actinobacteria strains.</title>
        <authorList>
            <person name="Klenk H.-P."/>
        </authorList>
    </citation>
    <scope>NUCLEOTIDE SEQUENCE [LARGE SCALE GENOMIC DNA]</scope>
    <source>
        <strain evidence="4">DSM 44228</strain>
    </source>
</reference>
<organism evidence="4 5">
    <name type="scientific">Saccharopolyspora spinosa</name>
    <dbReference type="NCBI Taxonomy" id="60894"/>
    <lineage>
        <taxon>Bacteria</taxon>
        <taxon>Bacillati</taxon>
        <taxon>Actinomycetota</taxon>
        <taxon>Actinomycetes</taxon>
        <taxon>Pseudonocardiales</taxon>
        <taxon>Pseudonocardiaceae</taxon>
        <taxon>Saccharopolyspora</taxon>
    </lineage>
</organism>
<dbReference type="Gene3D" id="3.40.190.10">
    <property type="entry name" value="Periplasmic binding protein-like II"/>
    <property type="match status" value="2"/>
</dbReference>
<accession>A0A2N3Y646</accession>
<dbReference type="PANTHER" id="PTHR35936">
    <property type="entry name" value="MEMBRANE-BOUND LYTIC MUREIN TRANSGLYCOSYLASE F"/>
    <property type="match status" value="1"/>
</dbReference>
<dbReference type="OrthoDB" id="8454826at2"/>
<dbReference type="SMART" id="SM00062">
    <property type="entry name" value="PBPb"/>
    <property type="match status" value="1"/>
</dbReference>
<feature type="signal peptide" evidence="2">
    <location>
        <begin position="1"/>
        <end position="30"/>
    </location>
</feature>
<dbReference type="AlphaFoldDB" id="A0A2N3Y646"/>
<sequence length="298" mass="31217">MVFRLLRAGLAALSVLLITALVACGSSAPAGNTPAPAVAPPPGLVKDGVLTFATAATFAPFETRSADGTFQGFDIDMINALAGSMGLTAKPTDMEFDGLIPALGGKRVDVINSAMYITDERQKKVDFVPYLLIGESLIVPKGNPKNITQVPRDLSGRTIAVTRGAIGERYMNAYNDELRAQGLPPMTIMTLPTNQDAMLAVQSGRADGFDTSTPTGSKILASTGETFSSAATYKNETKIGIAVRKGDTETAAAIQAALKRFVETGEYEKLLAKYQLPATSNIFTSQNASPPSTPGHGG</sequence>
<dbReference type="SUPFAM" id="SSF53850">
    <property type="entry name" value="Periplasmic binding protein-like II"/>
    <property type="match status" value="1"/>
</dbReference>
<keyword evidence="1 2" id="KW-0732">Signal</keyword>
<dbReference type="Proteomes" id="UP000233786">
    <property type="component" value="Unassembled WGS sequence"/>
</dbReference>
<keyword evidence="5" id="KW-1185">Reference proteome</keyword>
<evidence type="ECO:0000256" key="1">
    <source>
        <dbReference type="ARBA" id="ARBA00022729"/>
    </source>
</evidence>
<protein>
    <submittedName>
        <fullName evidence="4">Amino acid ABC transporter substrate-binding protein (PAAT family)</fullName>
    </submittedName>
</protein>
<feature type="domain" description="Solute-binding protein family 3/N-terminal" evidence="3">
    <location>
        <begin position="49"/>
        <end position="278"/>
    </location>
</feature>
<dbReference type="RefSeq" id="WP_049887653.1">
    <property type="nucleotide sequence ID" value="NZ_CP061007.1"/>
</dbReference>
<dbReference type="PANTHER" id="PTHR35936:SF17">
    <property type="entry name" value="ARGININE-BINDING EXTRACELLULAR PROTEIN ARTP"/>
    <property type="match status" value="1"/>
</dbReference>
<gene>
    <name evidence="4" type="ORF">A8926_6483</name>
</gene>
<proteinExistence type="predicted"/>
<dbReference type="Pfam" id="PF00497">
    <property type="entry name" value="SBP_bac_3"/>
    <property type="match status" value="1"/>
</dbReference>
<evidence type="ECO:0000259" key="3">
    <source>
        <dbReference type="SMART" id="SM00062"/>
    </source>
</evidence>
<dbReference type="CDD" id="cd01004">
    <property type="entry name" value="PBP2_MidA_like"/>
    <property type="match status" value="1"/>
</dbReference>
<dbReference type="STRING" id="994479.GCA_000194155_04581"/>
<dbReference type="InterPro" id="IPR001638">
    <property type="entry name" value="Solute-binding_3/MltF_N"/>
</dbReference>
<comment type="caution">
    <text evidence="4">The sequence shown here is derived from an EMBL/GenBank/DDBJ whole genome shotgun (WGS) entry which is preliminary data.</text>
</comment>
<dbReference type="EMBL" id="PJNB01000001">
    <property type="protein sequence ID" value="PKW18402.1"/>
    <property type="molecule type" value="Genomic_DNA"/>
</dbReference>
<name>A0A2N3Y646_SACSN</name>
<evidence type="ECO:0000313" key="5">
    <source>
        <dbReference type="Proteomes" id="UP000233786"/>
    </source>
</evidence>
<dbReference type="PROSITE" id="PS51257">
    <property type="entry name" value="PROKAR_LIPOPROTEIN"/>
    <property type="match status" value="1"/>
</dbReference>
<evidence type="ECO:0000256" key="2">
    <source>
        <dbReference type="SAM" id="SignalP"/>
    </source>
</evidence>
<feature type="chain" id="PRO_5038545745" evidence="2">
    <location>
        <begin position="31"/>
        <end position="298"/>
    </location>
</feature>